<name>W6Q3R8_PENRF</name>
<evidence type="ECO:0000313" key="2">
    <source>
        <dbReference type="Proteomes" id="UP000030686"/>
    </source>
</evidence>
<dbReference type="AlphaFoldDB" id="W6Q3R8"/>
<keyword evidence="2" id="KW-1185">Reference proteome</keyword>
<accession>W6Q3R8</accession>
<proteinExistence type="predicted"/>
<sequence length="49" mass="5287">MALCTNSTRERILAGLGSSTSTVDFSQRPLLNVSDHPTAQQPPSKHKHA</sequence>
<gene>
    <name evidence="1" type="ORF">PROQFM164_S02g001140</name>
</gene>
<dbReference type="Proteomes" id="UP000030686">
    <property type="component" value="Unassembled WGS sequence"/>
</dbReference>
<protein>
    <submittedName>
        <fullName evidence="1">Genomic scaffold, ProqFM164S02</fullName>
    </submittedName>
</protein>
<organism evidence="1 2">
    <name type="scientific">Penicillium roqueforti (strain FM164)</name>
    <dbReference type="NCBI Taxonomy" id="1365484"/>
    <lineage>
        <taxon>Eukaryota</taxon>
        <taxon>Fungi</taxon>
        <taxon>Dikarya</taxon>
        <taxon>Ascomycota</taxon>
        <taxon>Pezizomycotina</taxon>
        <taxon>Eurotiomycetes</taxon>
        <taxon>Eurotiomycetidae</taxon>
        <taxon>Eurotiales</taxon>
        <taxon>Aspergillaceae</taxon>
        <taxon>Penicillium</taxon>
    </lineage>
</organism>
<dbReference type="EMBL" id="HG792016">
    <property type="protein sequence ID" value="CDM30990.1"/>
    <property type="molecule type" value="Genomic_DNA"/>
</dbReference>
<evidence type="ECO:0000313" key="1">
    <source>
        <dbReference type="EMBL" id="CDM30990.1"/>
    </source>
</evidence>
<reference evidence="1" key="1">
    <citation type="journal article" date="2014" name="Nat. Commun.">
        <title>Multiple recent horizontal transfers of a large genomic region in cheese making fungi.</title>
        <authorList>
            <person name="Cheeseman K."/>
            <person name="Ropars J."/>
            <person name="Renault P."/>
            <person name="Dupont J."/>
            <person name="Gouzy J."/>
            <person name="Branca A."/>
            <person name="Abraham A.L."/>
            <person name="Ceppi M."/>
            <person name="Conseiller E."/>
            <person name="Debuchy R."/>
            <person name="Malagnac F."/>
            <person name="Goarin A."/>
            <person name="Silar P."/>
            <person name="Lacoste S."/>
            <person name="Sallet E."/>
            <person name="Bensimon A."/>
            <person name="Giraud T."/>
            <person name="Brygoo Y."/>
        </authorList>
    </citation>
    <scope>NUCLEOTIDE SEQUENCE [LARGE SCALE GENOMIC DNA]</scope>
    <source>
        <strain evidence="1">FM164</strain>
    </source>
</reference>